<dbReference type="EMBL" id="FNXT01000793">
    <property type="protein sequence ID" value="SZX67409.1"/>
    <property type="molecule type" value="Genomic_DNA"/>
</dbReference>
<keyword evidence="2" id="KW-0812">Transmembrane</keyword>
<evidence type="ECO:0000313" key="3">
    <source>
        <dbReference type="EMBL" id="SZX67409.1"/>
    </source>
</evidence>
<keyword evidence="2" id="KW-0472">Membrane</keyword>
<keyword evidence="4" id="KW-1185">Reference proteome</keyword>
<evidence type="ECO:0000313" key="4">
    <source>
        <dbReference type="Proteomes" id="UP000256970"/>
    </source>
</evidence>
<evidence type="ECO:0000256" key="1">
    <source>
        <dbReference type="SAM" id="MobiDB-lite"/>
    </source>
</evidence>
<name>A0A383VRD4_TETOB</name>
<organism evidence="3 4">
    <name type="scientific">Tetradesmus obliquus</name>
    <name type="common">Green alga</name>
    <name type="synonym">Acutodesmus obliquus</name>
    <dbReference type="NCBI Taxonomy" id="3088"/>
    <lineage>
        <taxon>Eukaryota</taxon>
        <taxon>Viridiplantae</taxon>
        <taxon>Chlorophyta</taxon>
        <taxon>core chlorophytes</taxon>
        <taxon>Chlorophyceae</taxon>
        <taxon>CS clade</taxon>
        <taxon>Sphaeropleales</taxon>
        <taxon>Scenedesmaceae</taxon>
        <taxon>Tetradesmus</taxon>
    </lineage>
</organism>
<feature type="transmembrane region" description="Helical" evidence="2">
    <location>
        <begin position="87"/>
        <end position="113"/>
    </location>
</feature>
<evidence type="ECO:0000256" key="2">
    <source>
        <dbReference type="SAM" id="Phobius"/>
    </source>
</evidence>
<feature type="compositionally biased region" description="Low complexity" evidence="1">
    <location>
        <begin position="127"/>
        <end position="142"/>
    </location>
</feature>
<protein>
    <submittedName>
        <fullName evidence="3">Uncharacterized protein</fullName>
    </submittedName>
</protein>
<accession>A0A383VRD4</accession>
<reference evidence="3 4" key="1">
    <citation type="submission" date="2016-10" db="EMBL/GenBank/DDBJ databases">
        <authorList>
            <person name="Cai Z."/>
        </authorList>
    </citation>
    <scope>NUCLEOTIDE SEQUENCE [LARGE SCALE GENOMIC DNA]</scope>
</reference>
<dbReference type="AlphaFoldDB" id="A0A383VRD4"/>
<sequence length="170" mass="17529">MNIVFSVSADAAGAVYSGLALPAQAQKCSASKPWSCKWLLSCDAAASCKRFFPGEMSGREKCLVLLNSAEVEQQVELSVQLQSPGSWGAIIFGVVATSCGLLGVMAAGCYSDVSALMANSRQKKQKQQQAAAGSRRSSKAGQPGTPIAVVQQVLGIGQQGTAGAASLHQH</sequence>
<proteinExistence type="predicted"/>
<gene>
    <name evidence="3" type="ORF">BQ4739_LOCUS7807</name>
</gene>
<feature type="region of interest" description="Disordered" evidence="1">
    <location>
        <begin position="124"/>
        <end position="143"/>
    </location>
</feature>
<dbReference type="Proteomes" id="UP000256970">
    <property type="component" value="Unassembled WGS sequence"/>
</dbReference>
<keyword evidence="2" id="KW-1133">Transmembrane helix</keyword>